<accession>A0A2U3B6P2</accession>
<dbReference type="NCBIfam" id="TIGR01509">
    <property type="entry name" value="HAD-SF-IA-v3"/>
    <property type="match status" value="1"/>
</dbReference>
<keyword evidence="2" id="KW-0479">Metal-binding</keyword>
<evidence type="ECO:0000256" key="3">
    <source>
        <dbReference type="ARBA" id="ARBA00022801"/>
    </source>
</evidence>
<comment type="caution">
    <text evidence="4">The sequence shown here is derived from an EMBL/GenBank/DDBJ whole genome shotgun (WGS) entry which is preliminary data.</text>
</comment>
<evidence type="ECO:0000256" key="1">
    <source>
        <dbReference type="ARBA" id="ARBA00006171"/>
    </source>
</evidence>
<dbReference type="NCBIfam" id="NF008087">
    <property type="entry name" value="PRK10826.1"/>
    <property type="match status" value="1"/>
</dbReference>
<dbReference type="Gene3D" id="1.10.150.240">
    <property type="entry name" value="Putative phosphatase, domain 2"/>
    <property type="match status" value="1"/>
</dbReference>
<dbReference type="SFLD" id="SFLDG01135">
    <property type="entry name" value="C1.5.6:_HAD__Beta-PGM__Phospha"/>
    <property type="match status" value="1"/>
</dbReference>
<proteinExistence type="inferred from homology"/>
<reference evidence="4 5" key="1">
    <citation type="submission" date="2018-05" db="EMBL/GenBank/DDBJ databases">
        <title>Vibrio limimaris sp. nov., isolated from marine sediment.</title>
        <authorList>
            <person name="Li C.-M."/>
        </authorList>
    </citation>
    <scope>NUCLEOTIDE SEQUENCE [LARGE SCALE GENOMIC DNA]</scope>
    <source>
        <strain evidence="4 5">E4404</strain>
    </source>
</reference>
<dbReference type="RefSeq" id="WP_109320598.1">
    <property type="nucleotide sequence ID" value="NZ_QFWT01000009.1"/>
</dbReference>
<dbReference type="SUPFAM" id="SSF56784">
    <property type="entry name" value="HAD-like"/>
    <property type="match status" value="1"/>
</dbReference>
<dbReference type="NCBIfam" id="TIGR01549">
    <property type="entry name" value="HAD-SF-IA-v1"/>
    <property type="match status" value="1"/>
</dbReference>
<dbReference type="InterPro" id="IPR023198">
    <property type="entry name" value="PGP-like_dom2"/>
</dbReference>
<dbReference type="InterPro" id="IPR006439">
    <property type="entry name" value="HAD-SF_hydro_IA"/>
</dbReference>
<evidence type="ECO:0000313" key="5">
    <source>
        <dbReference type="Proteomes" id="UP000245362"/>
    </source>
</evidence>
<name>A0A2U3B6P2_9VIBR</name>
<organism evidence="4 5">
    <name type="scientific">Vibrio albus</name>
    <dbReference type="NCBI Taxonomy" id="2200953"/>
    <lineage>
        <taxon>Bacteria</taxon>
        <taxon>Pseudomonadati</taxon>
        <taxon>Pseudomonadota</taxon>
        <taxon>Gammaproteobacteria</taxon>
        <taxon>Vibrionales</taxon>
        <taxon>Vibrionaceae</taxon>
        <taxon>Vibrio</taxon>
    </lineage>
</organism>
<dbReference type="PRINTS" id="PR00413">
    <property type="entry name" value="HADHALOGNASE"/>
</dbReference>
<dbReference type="SFLD" id="SFLDG01129">
    <property type="entry name" value="C1.5:_HAD__Beta-PGM__Phosphata"/>
    <property type="match status" value="1"/>
</dbReference>
<dbReference type="InterPro" id="IPR036412">
    <property type="entry name" value="HAD-like_sf"/>
</dbReference>
<dbReference type="PANTHER" id="PTHR18901">
    <property type="entry name" value="2-DEOXYGLUCOSE-6-PHOSPHATE PHOSPHATASE 2"/>
    <property type="match status" value="1"/>
</dbReference>
<evidence type="ECO:0000313" key="4">
    <source>
        <dbReference type="EMBL" id="PWI32458.1"/>
    </source>
</evidence>
<dbReference type="OrthoDB" id="9800058at2"/>
<dbReference type="Proteomes" id="UP000245362">
    <property type="component" value="Unassembled WGS sequence"/>
</dbReference>
<gene>
    <name evidence="4" type="ORF">DI392_15500</name>
</gene>
<dbReference type="AlphaFoldDB" id="A0A2U3B6P2"/>
<dbReference type="PANTHER" id="PTHR18901:SF38">
    <property type="entry name" value="PSEUDOURIDINE-5'-PHOSPHATASE"/>
    <property type="match status" value="1"/>
</dbReference>
<dbReference type="GO" id="GO:0016787">
    <property type="term" value="F:hydrolase activity"/>
    <property type="evidence" value="ECO:0007669"/>
    <property type="project" value="UniProtKB-KW"/>
</dbReference>
<dbReference type="FunFam" id="3.40.50.1000:FF:000036">
    <property type="entry name" value="HAD family hydrolase"/>
    <property type="match status" value="1"/>
</dbReference>
<dbReference type="InterPro" id="IPR023214">
    <property type="entry name" value="HAD_sf"/>
</dbReference>
<protein>
    <submittedName>
        <fullName evidence="4">Hexitol phosphatase HxpB</fullName>
    </submittedName>
</protein>
<sequence length="221" mass="24317">MIETVIFDMDGILVDSEPFWRKAKVNAVAKFGGNITEQHAYQSTGLRIDEIANYWIRYCDLDPACSQDLADAILDEVIGQIKTQGQLLPGVKESLESLAQADLKIGLASSSPLRLIEAVMDTFDLRKYFSVYVSAEHQTYGKPHPQVYLYAAEQLKTEPHHCLAIEDSVNGLIAAKAARMTAICVPEPGQETNPRFGIADIKLASLAEFSTSEEVQKILGA</sequence>
<evidence type="ECO:0000256" key="2">
    <source>
        <dbReference type="ARBA" id="ARBA00022723"/>
    </source>
</evidence>
<dbReference type="SFLD" id="SFLDS00003">
    <property type="entry name" value="Haloacid_Dehalogenase"/>
    <property type="match status" value="1"/>
</dbReference>
<dbReference type="GO" id="GO:0000287">
    <property type="term" value="F:magnesium ion binding"/>
    <property type="evidence" value="ECO:0007669"/>
    <property type="project" value="UniProtKB-ARBA"/>
</dbReference>
<dbReference type="EMBL" id="QFWT01000009">
    <property type="protein sequence ID" value="PWI32458.1"/>
    <property type="molecule type" value="Genomic_DNA"/>
</dbReference>
<dbReference type="Gene3D" id="3.40.50.1000">
    <property type="entry name" value="HAD superfamily/HAD-like"/>
    <property type="match status" value="1"/>
</dbReference>
<keyword evidence="3" id="KW-0378">Hydrolase</keyword>
<keyword evidence="5" id="KW-1185">Reference proteome</keyword>
<comment type="similarity">
    <text evidence="1">Belongs to the HAD-like hydrolase superfamily. CbbY/CbbZ/Gph/YieH family.</text>
</comment>
<dbReference type="Pfam" id="PF00702">
    <property type="entry name" value="Hydrolase"/>
    <property type="match status" value="1"/>
</dbReference>